<evidence type="ECO:0000256" key="7">
    <source>
        <dbReference type="ARBA" id="ARBA00023136"/>
    </source>
</evidence>
<dbReference type="EMBL" id="DF973640">
    <property type="protein sequence ID" value="GAU36761.1"/>
    <property type="molecule type" value="Genomic_DNA"/>
</dbReference>
<keyword evidence="7" id="KW-0472">Membrane</keyword>
<evidence type="ECO:0000256" key="1">
    <source>
        <dbReference type="ARBA" id="ARBA00004167"/>
    </source>
</evidence>
<keyword evidence="6" id="KW-1133">Transmembrane helix</keyword>
<dbReference type="PANTHER" id="PTHR47986">
    <property type="entry name" value="OSJNBA0070M12.3 PROTEIN"/>
    <property type="match status" value="1"/>
</dbReference>
<keyword evidence="2" id="KW-0433">Leucine-rich repeat</keyword>
<keyword evidence="8" id="KW-0675">Receptor</keyword>
<keyword evidence="4" id="KW-0732">Signal</keyword>
<sequence length="60" mass="6413">MTNDFSEENILGIGGSNIVYKGKLNDETTVALKRIHLREVVGSSASAAEFEAEFAVLKAA</sequence>
<evidence type="ECO:0000256" key="6">
    <source>
        <dbReference type="ARBA" id="ARBA00022989"/>
    </source>
</evidence>
<reference evidence="11" key="1">
    <citation type="journal article" date="2017" name="Front. Plant Sci.">
        <title>Climate Clever Clovers: New Paradigm to Reduce the Environmental Footprint of Ruminants by Breeding Low Methanogenic Forages Utilizing Haplotype Variation.</title>
        <authorList>
            <person name="Kaur P."/>
            <person name="Appels R."/>
            <person name="Bayer P.E."/>
            <person name="Keeble-Gagnere G."/>
            <person name="Wang J."/>
            <person name="Hirakawa H."/>
            <person name="Shirasawa K."/>
            <person name="Vercoe P."/>
            <person name="Stefanova K."/>
            <person name="Durmic Z."/>
            <person name="Nichols P."/>
            <person name="Revell C."/>
            <person name="Isobe S.N."/>
            <person name="Edwards D."/>
            <person name="Erskine W."/>
        </authorList>
    </citation>
    <scope>NUCLEOTIDE SEQUENCE [LARGE SCALE GENOMIC DNA]</scope>
    <source>
        <strain evidence="11">cv. Daliak</strain>
    </source>
</reference>
<name>A0A2Z6MZ46_TRISU</name>
<dbReference type="PANTHER" id="PTHR47986:SF1">
    <property type="entry name" value="OS04G0685900 PROTEIN"/>
    <property type="match status" value="1"/>
</dbReference>
<gene>
    <name evidence="10" type="ORF">TSUD_213270</name>
</gene>
<evidence type="ECO:0000256" key="3">
    <source>
        <dbReference type="ARBA" id="ARBA00022692"/>
    </source>
</evidence>
<evidence type="ECO:0000313" key="10">
    <source>
        <dbReference type="EMBL" id="GAU36761.1"/>
    </source>
</evidence>
<dbReference type="InterPro" id="IPR052422">
    <property type="entry name" value="Auxin_Ser/Thr_Kinase"/>
</dbReference>
<keyword evidence="11" id="KW-1185">Reference proteome</keyword>
<keyword evidence="9" id="KW-0325">Glycoprotein</keyword>
<comment type="subcellular location">
    <subcellularLocation>
        <location evidence="1">Membrane</location>
        <topology evidence="1">Single-pass membrane protein</topology>
    </subcellularLocation>
</comment>
<dbReference type="Gene3D" id="3.30.200.20">
    <property type="entry name" value="Phosphorylase Kinase, domain 1"/>
    <property type="match status" value="1"/>
</dbReference>
<proteinExistence type="predicted"/>
<dbReference type="OrthoDB" id="1111620at2759"/>
<keyword evidence="3" id="KW-0812">Transmembrane</keyword>
<dbReference type="AlphaFoldDB" id="A0A2Z6MZ46"/>
<evidence type="ECO:0000256" key="5">
    <source>
        <dbReference type="ARBA" id="ARBA00022737"/>
    </source>
</evidence>
<evidence type="ECO:0000256" key="2">
    <source>
        <dbReference type="ARBA" id="ARBA00022614"/>
    </source>
</evidence>
<evidence type="ECO:0000313" key="11">
    <source>
        <dbReference type="Proteomes" id="UP000242715"/>
    </source>
</evidence>
<evidence type="ECO:0000256" key="4">
    <source>
        <dbReference type="ARBA" id="ARBA00022729"/>
    </source>
</evidence>
<protein>
    <recommendedName>
        <fullName evidence="12">Protein kinase domain-containing protein</fullName>
    </recommendedName>
</protein>
<evidence type="ECO:0000256" key="8">
    <source>
        <dbReference type="ARBA" id="ARBA00023170"/>
    </source>
</evidence>
<dbReference type="SUPFAM" id="SSF56112">
    <property type="entry name" value="Protein kinase-like (PK-like)"/>
    <property type="match status" value="1"/>
</dbReference>
<dbReference type="Proteomes" id="UP000242715">
    <property type="component" value="Unassembled WGS sequence"/>
</dbReference>
<organism evidence="10 11">
    <name type="scientific">Trifolium subterraneum</name>
    <name type="common">Subterranean clover</name>
    <dbReference type="NCBI Taxonomy" id="3900"/>
    <lineage>
        <taxon>Eukaryota</taxon>
        <taxon>Viridiplantae</taxon>
        <taxon>Streptophyta</taxon>
        <taxon>Embryophyta</taxon>
        <taxon>Tracheophyta</taxon>
        <taxon>Spermatophyta</taxon>
        <taxon>Magnoliopsida</taxon>
        <taxon>eudicotyledons</taxon>
        <taxon>Gunneridae</taxon>
        <taxon>Pentapetalae</taxon>
        <taxon>rosids</taxon>
        <taxon>fabids</taxon>
        <taxon>Fabales</taxon>
        <taxon>Fabaceae</taxon>
        <taxon>Papilionoideae</taxon>
        <taxon>50 kb inversion clade</taxon>
        <taxon>NPAAA clade</taxon>
        <taxon>Hologalegina</taxon>
        <taxon>IRL clade</taxon>
        <taxon>Trifolieae</taxon>
        <taxon>Trifolium</taxon>
    </lineage>
</organism>
<evidence type="ECO:0000256" key="9">
    <source>
        <dbReference type="ARBA" id="ARBA00023180"/>
    </source>
</evidence>
<keyword evidence="5" id="KW-0677">Repeat</keyword>
<evidence type="ECO:0008006" key="12">
    <source>
        <dbReference type="Google" id="ProtNLM"/>
    </source>
</evidence>
<dbReference type="GO" id="GO:0016020">
    <property type="term" value="C:membrane"/>
    <property type="evidence" value="ECO:0007669"/>
    <property type="project" value="UniProtKB-SubCell"/>
</dbReference>
<accession>A0A2Z6MZ46</accession>
<dbReference type="InterPro" id="IPR011009">
    <property type="entry name" value="Kinase-like_dom_sf"/>
</dbReference>